<dbReference type="AlphaFoldDB" id="V5BFM9"/>
<dbReference type="EMBL" id="AYLO01000069">
    <property type="protein sequence ID" value="ESS72080.1"/>
    <property type="molecule type" value="Genomic_DNA"/>
</dbReference>
<reference evidence="1 2" key="1">
    <citation type="journal article" date="2013" name="Genome Announc.">
        <title>Draft Genome Sequence of the Methanotrophic Gammaproteobacterium Methyloglobulus morosus DSM 22980 Strain KoM1.</title>
        <authorList>
            <person name="Poehlein A."/>
            <person name="Deutzmann J.S."/>
            <person name="Daniel R."/>
            <person name="Simeonova D.D."/>
        </authorList>
    </citation>
    <scope>NUCLEOTIDE SEQUENCE [LARGE SCALE GENOMIC DNA]</scope>
    <source>
        <strain evidence="1 2">KoM1</strain>
    </source>
</reference>
<evidence type="ECO:0000313" key="2">
    <source>
        <dbReference type="Proteomes" id="UP000017842"/>
    </source>
</evidence>
<organism evidence="1 2">
    <name type="scientific">Methyloglobulus morosus KoM1</name>
    <dbReference type="NCBI Taxonomy" id="1116472"/>
    <lineage>
        <taxon>Bacteria</taxon>
        <taxon>Pseudomonadati</taxon>
        <taxon>Pseudomonadota</taxon>
        <taxon>Gammaproteobacteria</taxon>
        <taxon>Methylococcales</taxon>
        <taxon>Methylococcaceae</taxon>
        <taxon>Methyloglobulus</taxon>
    </lineage>
</organism>
<accession>V5BFM9</accession>
<name>V5BFM9_9GAMM</name>
<sequence length="173" mass="19466">MFSFKNDFFPESRLQQGLQRKLGTNRSLGQKTPLCKTCGGVKGDPFQGIEWNGQTISVSNWGGSRYTWDETWKIAKKRNEWKLIGWDHGTMDGLTLSTWTESVNTLTRKAIATYQPGNTADCEEVADKAKDCINGKPKAKTLKCNIKLDSTMSEISRISKLREQPFVCGLKIP</sequence>
<dbReference type="RefSeq" id="WP_023494868.1">
    <property type="nucleotide sequence ID" value="NZ_AYLO01000069.1"/>
</dbReference>
<protein>
    <submittedName>
        <fullName evidence="1">Uncharacterized protein</fullName>
    </submittedName>
</protein>
<dbReference type="OrthoDB" id="86940at2"/>
<dbReference type="Proteomes" id="UP000017842">
    <property type="component" value="Unassembled WGS sequence"/>
</dbReference>
<evidence type="ECO:0000313" key="1">
    <source>
        <dbReference type="EMBL" id="ESS72080.1"/>
    </source>
</evidence>
<keyword evidence="2" id="KW-1185">Reference proteome</keyword>
<proteinExistence type="predicted"/>
<comment type="caution">
    <text evidence="1">The sequence shown here is derived from an EMBL/GenBank/DDBJ whole genome shotgun (WGS) entry which is preliminary data.</text>
</comment>
<gene>
    <name evidence="1" type="ORF">MGMO_72c00010</name>
</gene>